<dbReference type="NCBIfam" id="TIGR00231">
    <property type="entry name" value="small_GTP"/>
    <property type="match status" value="1"/>
</dbReference>
<evidence type="ECO:0000256" key="2">
    <source>
        <dbReference type="ARBA" id="ARBA00023134"/>
    </source>
</evidence>
<keyword evidence="3" id="KW-0449">Lipoprotein</keyword>
<dbReference type="EMBL" id="HBHJ01006138">
    <property type="protein sequence ID" value="CAD9669626.1"/>
    <property type="molecule type" value="Transcribed_RNA"/>
</dbReference>
<dbReference type="FunFam" id="3.40.50.300:FF:001129">
    <property type="entry name" value="ras-related protein Rab-44 isoform X2"/>
    <property type="match status" value="1"/>
</dbReference>
<evidence type="ECO:0000313" key="5">
    <source>
        <dbReference type="EMBL" id="CAD9669626.1"/>
    </source>
</evidence>
<dbReference type="PROSITE" id="PS51419">
    <property type="entry name" value="RAB"/>
    <property type="match status" value="1"/>
</dbReference>
<feature type="region of interest" description="Disordered" evidence="4">
    <location>
        <begin position="177"/>
        <end position="205"/>
    </location>
</feature>
<dbReference type="PROSITE" id="PS51421">
    <property type="entry name" value="RAS"/>
    <property type="match status" value="1"/>
</dbReference>
<evidence type="ECO:0000256" key="3">
    <source>
        <dbReference type="ARBA" id="ARBA00023288"/>
    </source>
</evidence>
<feature type="compositionally biased region" description="Basic residues" evidence="4">
    <location>
        <begin position="177"/>
        <end position="192"/>
    </location>
</feature>
<dbReference type="InterPro" id="IPR005225">
    <property type="entry name" value="Small_GTP-bd"/>
</dbReference>
<protein>
    <submittedName>
        <fullName evidence="5">Uncharacterized protein</fullName>
    </submittedName>
</protein>
<dbReference type="SUPFAM" id="SSF52540">
    <property type="entry name" value="P-loop containing nucleoside triphosphate hydrolases"/>
    <property type="match status" value="1"/>
</dbReference>
<reference evidence="5" key="1">
    <citation type="submission" date="2021-01" db="EMBL/GenBank/DDBJ databases">
        <authorList>
            <person name="Corre E."/>
            <person name="Pelletier E."/>
            <person name="Niang G."/>
            <person name="Scheremetjew M."/>
            <person name="Finn R."/>
            <person name="Kale V."/>
            <person name="Holt S."/>
            <person name="Cochrane G."/>
            <person name="Meng A."/>
            <person name="Brown T."/>
            <person name="Cohen L."/>
        </authorList>
    </citation>
    <scope>NUCLEOTIDE SEQUENCE</scope>
    <source>
        <strain evidence="5">CCMP1243</strain>
    </source>
</reference>
<dbReference type="SMART" id="SM00176">
    <property type="entry name" value="RAN"/>
    <property type="match status" value="1"/>
</dbReference>
<proteinExistence type="predicted"/>
<sequence>MSATAEGGRKPKRAMYKVVLLGNPRVGKSNLLARLNDDSFSPDNSNTVGIEFVTKTMTVDGEAVKAQIWDTAGQERFSTMMGTYYRKAKGALLLFSVTDRESFVDAEAWRQQVTELAEPDIEVLLVGNKVDVQESRKVSPEEAQTMADKYGMHYLETSAKTGKNVGRAFQIIVERVHRKQKASGGSHSHKRSNSITLGSKKKDEEDADVFAELENTCCSG</sequence>
<dbReference type="SMART" id="SM00175">
    <property type="entry name" value="RAB"/>
    <property type="match status" value="1"/>
</dbReference>
<dbReference type="GO" id="GO:0003924">
    <property type="term" value="F:GTPase activity"/>
    <property type="evidence" value="ECO:0007669"/>
    <property type="project" value="InterPro"/>
</dbReference>
<organism evidence="5">
    <name type="scientific">Rhizochromulina marina</name>
    <dbReference type="NCBI Taxonomy" id="1034831"/>
    <lineage>
        <taxon>Eukaryota</taxon>
        <taxon>Sar</taxon>
        <taxon>Stramenopiles</taxon>
        <taxon>Ochrophyta</taxon>
        <taxon>Dictyochophyceae</taxon>
        <taxon>Rhizochromulinales</taxon>
        <taxon>Rhizochromulina</taxon>
    </lineage>
</organism>
<dbReference type="PRINTS" id="PR00449">
    <property type="entry name" value="RASTRNSFRMNG"/>
</dbReference>
<gene>
    <name evidence="5" type="ORF">RMAR1173_LOCUS4042</name>
</gene>
<accession>A0A7S2RFG9</accession>
<dbReference type="AlphaFoldDB" id="A0A7S2RFG9"/>
<keyword evidence="2" id="KW-0342">GTP-binding</keyword>
<dbReference type="SMART" id="SM00174">
    <property type="entry name" value="RHO"/>
    <property type="match status" value="1"/>
</dbReference>
<dbReference type="InterPro" id="IPR027417">
    <property type="entry name" value="P-loop_NTPase"/>
</dbReference>
<dbReference type="SMART" id="SM00173">
    <property type="entry name" value="RAS"/>
    <property type="match status" value="1"/>
</dbReference>
<dbReference type="PANTHER" id="PTHR47978">
    <property type="match status" value="1"/>
</dbReference>
<evidence type="ECO:0000256" key="4">
    <source>
        <dbReference type="SAM" id="MobiDB-lite"/>
    </source>
</evidence>
<keyword evidence="1" id="KW-0547">Nucleotide-binding</keyword>
<dbReference type="CDD" id="cd00154">
    <property type="entry name" value="Rab"/>
    <property type="match status" value="1"/>
</dbReference>
<dbReference type="InterPro" id="IPR001806">
    <property type="entry name" value="Small_GTPase"/>
</dbReference>
<dbReference type="GO" id="GO:0005525">
    <property type="term" value="F:GTP binding"/>
    <property type="evidence" value="ECO:0007669"/>
    <property type="project" value="UniProtKB-KW"/>
</dbReference>
<dbReference type="Pfam" id="PF00071">
    <property type="entry name" value="Ras"/>
    <property type="match status" value="1"/>
</dbReference>
<dbReference type="Gene3D" id="3.40.50.300">
    <property type="entry name" value="P-loop containing nucleotide triphosphate hydrolases"/>
    <property type="match status" value="1"/>
</dbReference>
<dbReference type="PROSITE" id="PS51420">
    <property type="entry name" value="RHO"/>
    <property type="match status" value="1"/>
</dbReference>
<name>A0A7S2RFG9_9STRA</name>
<evidence type="ECO:0000256" key="1">
    <source>
        <dbReference type="ARBA" id="ARBA00022741"/>
    </source>
</evidence>